<keyword evidence="4" id="KW-1003">Cell membrane</keyword>
<evidence type="ECO:0000256" key="14">
    <source>
        <dbReference type="SAM" id="Phobius"/>
    </source>
</evidence>
<feature type="transmembrane region" description="Helical" evidence="14">
    <location>
        <begin position="73"/>
        <end position="97"/>
    </location>
</feature>
<evidence type="ECO:0000313" key="16">
    <source>
        <dbReference type="Proteomes" id="UP000192652"/>
    </source>
</evidence>
<protein>
    <recommendedName>
        <fullName evidence="13">C4-dicarboxylate transporter DcuA</fullName>
    </recommendedName>
</protein>
<dbReference type="Pfam" id="PF03605">
    <property type="entry name" value="DcuA_DcuB"/>
    <property type="match status" value="1"/>
</dbReference>
<dbReference type="InterPro" id="IPR004668">
    <property type="entry name" value="Anaer_Dcu_memb_transpt"/>
</dbReference>
<proteinExistence type="inferred from homology"/>
<dbReference type="Proteomes" id="UP000192652">
    <property type="component" value="Unassembled WGS sequence"/>
</dbReference>
<dbReference type="PANTHER" id="PTHR36106">
    <property type="entry name" value="ANAEROBIC C4-DICARBOXYLATE TRANSPORTER DCUB"/>
    <property type="match status" value="1"/>
</dbReference>
<evidence type="ECO:0000256" key="7">
    <source>
        <dbReference type="ARBA" id="ARBA00022989"/>
    </source>
</evidence>
<reference evidence="15 16" key="1">
    <citation type="journal article" date="2017" name="Antonie Van Leeuwenhoek">
        <title>Rhizobium rhizosphaerae sp. nov., a novel species isolated from rice rhizosphere.</title>
        <authorList>
            <person name="Zhao J.J."/>
            <person name="Zhang J."/>
            <person name="Zhang R.J."/>
            <person name="Zhang C.W."/>
            <person name="Yin H.Q."/>
            <person name="Zhang X.X."/>
        </authorList>
    </citation>
    <scope>NUCLEOTIDE SEQUENCE [LARGE SCALE GENOMIC DNA]</scope>
    <source>
        <strain evidence="15 16">RD15</strain>
    </source>
</reference>
<evidence type="ECO:0000256" key="2">
    <source>
        <dbReference type="ARBA" id="ARBA00006413"/>
    </source>
</evidence>
<evidence type="ECO:0000256" key="9">
    <source>
        <dbReference type="ARBA" id="ARBA00034237"/>
    </source>
</evidence>
<comment type="catalytic activity">
    <reaction evidence="11">
        <text>fumarate(in) + succinate(out) = fumarate(out) + succinate(in)</text>
        <dbReference type="Rhea" id="RHEA:29323"/>
        <dbReference type="ChEBI" id="CHEBI:29806"/>
        <dbReference type="ChEBI" id="CHEBI:30031"/>
    </reaction>
    <physiologicalReaction direction="right-to-left" evidence="11">
        <dbReference type="Rhea" id="RHEA:29325"/>
    </physiologicalReaction>
</comment>
<name>A0ABX3PF14_9HYPH</name>
<evidence type="ECO:0000256" key="10">
    <source>
        <dbReference type="ARBA" id="ARBA00034284"/>
    </source>
</evidence>
<organism evidence="15 16">
    <name type="scientific">Xaviernesmea rhizosphaerae</name>
    <dbReference type="NCBI Taxonomy" id="1672749"/>
    <lineage>
        <taxon>Bacteria</taxon>
        <taxon>Pseudomonadati</taxon>
        <taxon>Pseudomonadota</taxon>
        <taxon>Alphaproteobacteria</taxon>
        <taxon>Hyphomicrobiales</taxon>
        <taxon>Rhizobiaceae</taxon>
        <taxon>Rhizobium/Agrobacterium group</taxon>
        <taxon>Xaviernesmea</taxon>
    </lineage>
</organism>
<evidence type="ECO:0000256" key="6">
    <source>
        <dbReference type="ARBA" id="ARBA00022692"/>
    </source>
</evidence>
<evidence type="ECO:0000256" key="1">
    <source>
        <dbReference type="ARBA" id="ARBA00004429"/>
    </source>
</evidence>
<keyword evidence="3" id="KW-0813">Transport</keyword>
<keyword evidence="7 14" id="KW-1133">Transmembrane helix</keyword>
<sequence>MYGPRCVTPGAKTGEGTENVWCSLPPVIYQPSYSAGVRPGRPLALSATAGQLALTTSPASASMMAMVGLLSPAGFTLGHIILIVLPASIVAILIGAFTMNRIGKELEDDPEFRRRCAQGLILPPPNALGDPAAAATKEGKRSALIFAFGIADIMASGFTGWKPIVVVGGGAMQPLDTTLFIQMVMLATAALIGAVYGVPASDIPKSPLLRLGLSAIVTLFGVA</sequence>
<gene>
    <name evidence="15" type="ORF">BTR14_06625</name>
</gene>
<dbReference type="EMBL" id="MSPX01000004">
    <property type="protein sequence ID" value="OQP87101.1"/>
    <property type="molecule type" value="Genomic_DNA"/>
</dbReference>
<keyword evidence="5" id="KW-0997">Cell inner membrane</keyword>
<evidence type="ECO:0000256" key="11">
    <source>
        <dbReference type="ARBA" id="ARBA00034287"/>
    </source>
</evidence>
<comment type="catalytic activity">
    <reaction evidence="12">
        <text>fumarate(in) + L-aspartate(out) = fumarate(out) + L-aspartate(in)</text>
        <dbReference type="Rhea" id="RHEA:72459"/>
        <dbReference type="ChEBI" id="CHEBI:29806"/>
        <dbReference type="ChEBI" id="CHEBI:29991"/>
    </reaction>
    <physiologicalReaction direction="left-to-right" evidence="12">
        <dbReference type="Rhea" id="RHEA:72460"/>
    </physiologicalReaction>
</comment>
<feature type="transmembrane region" description="Helical" evidence="14">
    <location>
        <begin position="143"/>
        <end position="159"/>
    </location>
</feature>
<evidence type="ECO:0000256" key="8">
    <source>
        <dbReference type="ARBA" id="ARBA00023136"/>
    </source>
</evidence>
<comment type="similarity">
    <text evidence="2">Belongs to the DcuA/DcuB transporter (TC 2.A.13.1) family.</text>
</comment>
<keyword evidence="6 14" id="KW-0812">Transmembrane</keyword>
<evidence type="ECO:0000256" key="5">
    <source>
        <dbReference type="ARBA" id="ARBA00022519"/>
    </source>
</evidence>
<comment type="caution">
    <text evidence="15">The sequence shown here is derived from an EMBL/GenBank/DDBJ whole genome shotgun (WGS) entry which is preliminary data.</text>
</comment>
<comment type="catalytic activity">
    <reaction evidence="9">
        <text>L-aspartate(in) + succinate(out) = L-aspartate(out) + succinate(in)</text>
        <dbReference type="Rhea" id="RHEA:29343"/>
        <dbReference type="ChEBI" id="CHEBI:29991"/>
        <dbReference type="ChEBI" id="CHEBI:30031"/>
    </reaction>
    <physiologicalReaction direction="right-to-left" evidence="9">
        <dbReference type="Rhea" id="RHEA:29345"/>
    </physiologicalReaction>
</comment>
<evidence type="ECO:0000256" key="12">
    <source>
        <dbReference type="ARBA" id="ARBA00036117"/>
    </source>
</evidence>
<keyword evidence="8 14" id="KW-0472">Membrane</keyword>
<accession>A0ABX3PF14</accession>
<evidence type="ECO:0000256" key="3">
    <source>
        <dbReference type="ARBA" id="ARBA00022448"/>
    </source>
</evidence>
<comment type="catalytic activity">
    <reaction evidence="10">
        <text>(S)-malate(in) + succinate(out) = (S)-malate(out) + succinate(in)</text>
        <dbReference type="Rhea" id="RHEA:29327"/>
        <dbReference type="ChEBI" id="CHEBI:15589"/>
        <dbReference type="ChEBI" id="CHEBI:30031"/>
    </reaction>
    <physiologicalReaction direction="right-to-left" evidence="10">
        <dbReference type="Rhea" id="RHEA:29329"/>
    </physiologicalReaction>
</comment>
<dbReference type="PANTHER" id="PTHR36106:SF2">
    <property type="entry name" value="C4-DICARBOXYLATE TRANSPORTER DCUA"/>
    <property type="match status" value="1"/>
</dbReference>
<evidence type="ECO:0000256" key="4">
    <source>
        <dbReference type="ARBA" id="ARBA00022475"/>
    </source>
</evidence>
<feature type="transmembrane region" description="Helical" evidence="14">
    <location>
        <begin position="179"/>
        <end position="198"/>
    </location>
</feature>
<comment type="subcellular location">
    <subcellularLocation>
        <location evidence="1">Cell inner membrane</location>
        <topology evidence="1">Multi-pass membrane protein</topology>
    </subcellularLocation>
</comment>
<evidence type="ECO:0000313" key="15">
    <source>
        <dbReference type="EMBL" id="OQP87101.1"/>
    </source>
</evidence>
<keyword evidence="16" id="KW-1185">Reference proteome</keyword>
<evidence type="ECO:0000256" key="13">
    <source>
        <dbReference type="ARBA" id="ARBA00039380"/>
    </source>
</evidence>